<comment type="caution">
    <text evidence="2">The sequence shown here is derived from an EMBL/GenBank/DDBJ whole genome shotgun (WGS) entry which is preliminary data.</text>
</comment>
<dbReference type="EMBL" id="MU858428">
    <property type="protein sequence ID" value="KAK4206379.1"/>
    <property type="molecule type" value="Genomic_DNA"/>
</dbReference>
<name>A0AAN7B126_9PEZI</name>
<keyword evidence="1" id="KW-0732">Signal</keyword>
<organism evidence="2 3">
    <name type="scientific">Rhypophila decipiens</name>
    <dbReference type="NCBI Taxonomy" id="261697"/>
    <lineage>
        <taxon>Eukaryota</taxon>
        <taxon>Fungi</taxon>
        <taxon>Dikarya</taxon>
        <taxon>Ascomycota</taxon>
        <taxon>Pezizomycotina</taxon>
        <taxon>Sordariomycetes</taxon>
        <taxon>Sordariomycetidae</taxon>
        <taxon>Sordariales</taxon>
        <taxon>Naviculisporaceae</taxon>
        <taxon>Rhypophila</taxon>
    </lineage>
</organism>
<evidence type="ECO:0000313" key="2">
    <source>
        <dbReference type="EMBL" id="KAK4206379.1"/>
    </source>
</evidence>
<accession>A0AAN7B126</accession>
<sequence length="139" mass="15144">MRPFTIPLALMALFTGAMSAPANAEFPRALSAREAPCDAWSEECYEVITANACFAAYITGTNVTRILNCVDVNDHTVAERRVGHFFSPQDFYATVGDSGCELVFWGPCLPLFLTQICNCYGCSETTVQNWAVKTLGCPA</sequence>
<evidence type="ECO:0000256" key="1">
    <source>
        <dbReference type="SAM" id="SignalP"/>
    </source>
</evidence>
<gene>
    <name evidence="2" type="ORF">QBC37DRAFT_393494</name>
</gene>
<keyword evidence="3" id="KW-1185">Reference proteome</keyword>
<dbReference type="AlphaFoldDB" id="A0AAN7B126"/>
<reference evidence="2" key="1">
    <citation type="journal article" date="2023" name="Mol. Phylogenet. Evol.">
        <title>Genome-scale phylogeny and comparative genomics of the fungal order Sordariales.</title>
        <authorList>
            <person name="Hensen N."/>
            <person name="Bonometti L."/>
            <person name="Westerberg I."/>
            <person name="Brannstrom I.O."/>
            <person name="Guillou S."/>
            <person name="Cros-Aarteil S."/>
            <person name="Calhoun S."/>
            <person name="Haridas S."/>
            <person name="Kuo A."/>
            <person name="Mondo S."/>
            <person name="Pangilinan J."/>
            <person name="Riley R."/>
            <person name="LaButti K."/>
            <person name="Andreopoulos B."/>
            <person name="Lipzen A."/>
            <person name="Chen C."/>
            <person name="Yan M."/>
            <person name="Daum C."/>
            <person name="Ng V."/>
            <person name="Clum A."/>
            <person name="Steindorff A."/>
            <person name="Ohm R.A."/>
            <person name="Martin F."/>
            <person name="Silar P."/>
            <person name="Natvig D.O."/>
            <person name="Lalanne C."/>
            <person name="Gautier V."/>
            <person name="Ament-Velasquez S.L."/>
            <person name="Kruys A."/>
            <person name="Hutchinson M.I."/>
            <person name="Powell A.J."/>
            <person name="Barry K."/>
            <person name="Miller A.N."/>
            <person name="Grigoriev I.V."/>
            <person name="Debuchy R."/>
            <person name="Gladieux P."/>
            <person name="Hiltunen Thoren M."/>
            <person name="Johannesson H."/>
        </authorList>
    </citation>
    <scope>NUCLEOTIDE SEQUENCE</scope>
    <source>
        <strain evidence="2">PSN293</strain>
    </source>
</reference>
<evidence type="ECO:0000313" key="3">
    <source>
        <dbReference type="Proteomes" id="UP001301769"/>
    </source>
</evidence>
<feature type="chain" id="PRO_5042914937" evidence="1">
    <location>
        <begin position="20"/>
        <end position="139"/>
    </location>
</feature>
<proteinExistence type="predicted"/>
<feature type="signal peptide" evidence="1">
    <location>
        <begin position="1"/>
        <end position="19"/>
    </location>
</feature>
<reference evidence="2" key="2">
    <citation type="submission" date="2023-05" db="EMBL/GenBank/DDBJ databases">
        <authorList>
            <consortium name="Lawrence Berkeley National Laboratory"/>
            <person name="Steindorff A."/>
            <person name="Hensen N."/>
            <person name="Bonometti L."/>
            <person name="Westerberg I."/>
            <person name="Brannstrom I.O."/>
            <person name="Guillou S."/>
            <person name="Cros-Aarteil S."/>
            <person name="Calhoun S."/>
            <person name="Haridas S."/>
            <person name="Kuo A."/>
            <person name="Mondo S."/>
            <person name="Pangilinan J."/>
            <person name="Riley R."/>
            <person name="Labutti K."/>
            <person name="Andreopoulos B."/>
            <person name="Lipzen A."/>
            <person name="Chen C."/>
            <person name="Yanf M."/>
            <person name="Daum C."/>
            <person name="Ng V."/>
            <person name="Clum A."/>
            <person name="Ohm R."/>
            <person name="Martin F."/>
            <person name="Silar P."/>
            <person name="Natvig D."/>
            <person name="Lalanne C."/>
            <person name="Gautier V."/>
            <person name="Ament-Velasquez S.L."/>
            <person name="Kruys A."/>
            <person name="Hutchinson M.I."/>
            <person name="Powell A.J."/>
            <person name="Barry K."/>
            <person name="Miller A.N."/>
            <person name="Grigoriev I.V."/>
            <person name="Debuchy R."/>
            <person name="Gladieux P."/>
            <person name="Thoren M.H."/>
            <person name="Johannesson H."/>
        </authorList>
    </citation>
    <scope>NUCLEOTIDE SEQUENCE</scope>
    <source>
        <strain evidence="2">PSN293</strain>
    </source>
</reference>
<protein>
    <submittedName>
        <fullName evidence="2">Uncharacterized protein</fullName>
    </submittedName>
</protein>
<dbReference type="Proteomes" id="UP001301769">
    <property type="component" value="Unassembled WGS sequence"/>
</dbReference>